<keyword evidence="6" id="KW-0653">Protein transport</keyword>
<keyword evidence="4 9" id="KW-0812">Transmembrane</keyword>
<evidence type="ECO:0000313" key="10">
    <source>
        <dbReference type="EMBL" id="KUJ11898.1"/>
    </source>
</evidence>
<dbReference type="NCBIfam" id="TIGR00728">
    <property type="entry name" value="OPT_sfam"/>
    <property type="match status" value="1"/>
</dbReference>
<feature type="transmembrane region" description="Helical" evidence="9">
    <location>
        <begin position="368"/>
        <end position="391"/>
    </location>
</feature>
<dbReference type="GO" id="GO:0035673">
    <property type="term" value="F:oligopeptide transmembrane transporter activity"/>
    <property type="evidence" value="ECO:0007669"/>
    <property type="project" value="InterPro"/>
</dbReference>
<dbReference type="EMBL" id="KQ947425">
    <property type="protein sequence ID" value="KUJ11898.1"/>
    <property type="molecule type" value="Genomic_DNA"/>
</dbReference>
<dbReference type="InterPro" id="IPR004813">
    <property type="entry name" value="OPT"/>
</dbReference>
<proteinExistence type="inferred from homology"/>
<dbReference type="PANTHER" id="PTHR22601">
    <property type="entry name" value="ISP4 LIKE PROTEIN"/>
    <property type="match status" value="1"/>
</dbReference>
<evidence type="ECO:0000256" key="4">
    <source>
        <dbReference type="ARBA" id="ARBA00022692"/>
    </source>
</evidence>
<keyword evidence="7 9" id="KW-1133">Transmembrane helix</keyword>
<feature type="transmembrane region" description="Helical" evidence="9">
    <location>
        <begin position="753"/>
        <end position="770"/>
    </location>
</feature>
<evidence type="ECO:0000256" key="2">
    <source>
        <dbReference type="ARBA" id="ARBA00008807"/>
    </source>
</evidence>
<dbReference type="GO" id="GO:0016020">
    <property type="term" value="C:membrane"/>
    <property type="evidence" value="ECO:0007669"/>
    <property type="project" value="UniProtKB-SubCell"/>
</dbReference>
<accession>A0A194WVA6</accession>
<evidence type="ECO:0000256" key="5">
    <source>
        <dbReference type="ARBA" id="ARBA00022856"/>
    </source>
</evidence>
<keyword evidence="8 9" id="KW-0472">Membrane</keyword>
<organism evidence="10 11">
    <name type="scientific">Mollisia scopiformis</name>
    <name type="common">Conifer needle endophyte fungus</name>
    <name type="synonym">Phialocephala scopiformis</name>
    <dbReference type="NCBI Taxonomy" id="149040"/>
    <lineage>
        <taxon>Eukaryota</taxon>
        <taxon>Fungi</taxon>
        <taxon>Dikarya</taxon>
        <taxon>Ascomycota</taxon>
        <taxon>Pezizomycotina</taxon>
        <taxon>Leotiomycetes</taxon>
        <taxon>Helotiales</taxon>
        <taxon>Mollisiaceae</taxon>
        <taxon>Mollisia</taxon>
    </lineage>
</organism>
<dbReference type="AlphaFoldDB" id="A0A194WVA6"/>
<comment type="similarity">
    <text evidence="2">Belongs to the oligopeptide OPT transporter family.</text>
</comment>
<evidence type="ECO:0000256" key="3">
    <source>
        <dbReference type="ARBA" id="ARBA00022448"/>
    </source>
</evidence>
<dbReference type="GeneID" id="28827512"/>
<feature type="transmembrane region" description="Helical" evidence="9">
    <location>
        <begin position="431"/>
        <end position="456"/>
    </location>
</feature>
<evidence type="ECO:0000256" key="1">
    <source>
        <dbReference type="ARBA" id="ARBA00004141"/>
    </source>
</evidence>
<feature type="transmembrane region" description="Helical" evidence="9">
    <location>
        <begin position="526"/>
        <end position="546"/>
    </location>
</feature>
<dbReference type="OrthoDB" id="9986677at2759"/>
<feature type="transmembrane region" description="Helical" evidence="9">
    <location>
        <begin position="500"/>
        <end position="520"/>
    </location>
</feature>
<keyword evidence="3" id="KW-0813">Transport</keyword>
<evidence type="ECO:0000256" key="6">
    <source>
        <dbReference type="ARBA" id="ARBA00022927"/>
    </source>
</evidence>
<name>A0A194WVA6_MOLSC</name>
<comment type="subcellular location">
    <subcellularLocation>
        <location evidence="1">Membrane</location>
        <topology evidence="1">Multi-pass membrane protein</topology>
    </subcellularLocation>
</comment>
<protein>
    <submittedName>
        <fullName evidence="10">Oligopeptide transporter 2</fullName>
    </submittedName>
</protein>
<gene>
    <name evidence="10" type="ORF">LY89DRAFT_709821</name>
</gene>
<dbReference type="InParanoid" id="A0A194WVA6"/>
<reference evidence="10 11" key="1">
    <citation type="submission" date="2015-10" db="EMBL/GenBank/DDBJ databases">
        <title>Full genome of DAOMC 229536 Phialocephala scopiformis, a fungal endophyte of spruce producing the potent anti-insectan compound rugulosin.</title>
        <authorList>
            <consortium name="DOE Joint Genome Institute"/>
            <person name="Walker A.K."/>
            <person name="Frasz S.L."/>
            <person name="Seifert K.A."/>
            <person name="Miller J.D."/>
            <person name="Mondo S.J."/>
            <person name="Labutti K."/>
            <person name="Lipzen A."/>
            <person name="Dockter R."/>
            <person name="Kennedy M."/>
            <person name="Grigoriev I.V."/>
            <person name="Spatafora J.W."/>
        </authorList>
    </citation>
    <scope>NUCLEOTIDE SEQUENCE [LARGE SCALE GENOMIC DNA]</scope>
    <source>
        <strain evidence="10 11">CBS 120377</strain>
    </source>
</reference>
<sequence>MNEKDSGDDVKVAASETLPAGTDPHRVATAIFTLNEEESIKILKALIDGHENDYTIDHNLIRRCEELVEGNTACGMEYSEWAYVTCKTAGLVHNWSPYAEVRAVTLPYDDPDEPCESVRAYVVGFFWVCCASAVNTFFSPRQPGISIPGQVIQLLLVPMGRFLALVLPDWGFTLRGKRYTLNPGPWSAKEQLFATIISQADSIGNFTGLLVMRLPIFFNQRWAGFGFAIILALANQIFGLGMAGILRRLTVYPQEAVWPSVLPTLALNRALINDDNKREVINGWRITRFMCFVIASVFFLVYYWIPDEFFQALRLFNWMTWISPQNKNLAIVTGSYGGMGFNPWSSFDPNTSGSGAMNAPFFAQLQQYIMRAIAGIIILIMYYKNAFWAAFMPINSNSAFNNQMKSYNVSTVLNSDNQVDLDRYKAYGPPYYAVANLFVTGGNFVYYTFSIVYVFIKYWGPLKKAFVGMIVNTIKGQSIYTGFSDGHARMMRRYKEVPEWWYSIVFLFGFAISVIGVTAWPTQTPWWSILVVAGVGALLTIPWVIIESIASTGISLNVIWQVLPGVIWPGRPLPQLVILMLGGAFEQLAGGFTQDLKYAHYSKLPPRAVFRGHIASCVVNCFMYCAILEVMLVYFNQDSTLCQWDNKEHMVCNYANQVFANVIFFGAFGTNNMFKLYPVLPYCFLIGALLGLAWVLAEKAVPHTRRYLQSGMNEKQFSSFEQYFWKPAASVFSCLNPAVALSGALNWTGNTNLSYATLGIYLAWLFQFYLKRRYTAWWSKYAYLIFAGLNVGVAISGLIVTLVFSFGAGKKTSFKWWGNDVALAGVDYQLYNNNASLLPLPASGYFGLPPDQYPTDW</sequence>
<keyword evidence="5" id="KW-0571">Peptide transport</keyword>
<dbReference type="NCBIfam" id="TIGR00727">
    <property type="entry name" value="ISP4_OPT"/>
    <property type="match status" value="1"/>
</dbReference>
<dbReference type="RefSeq" id="XP_018066253.1">
    <property type="nucleotide sequence ID" value="XM_018217786.1"/>
</dbReference>
<dbReference type="KEGG" id="psco:LY89DRAFT_709821"/>
<feature type="transmembrane region" description="Helical" evidence="9">
    <location>
        <begin position="286"/>
        <end position="305"/>
    </location>
</feature>
<feature type="transmembrane region" description="Helical" evidence="9">
    <location>
        <begin position="679"/>
        <end position="697"/>
    </location>
</feature>
<dbReference type="Pfam" id="PF03169">
    <property type="entry name" value="OPT"/>
    <property type="match status" value="1"/>
</dbReference>
<feature type="transmembrane region" description="Helical" evidence="9">
    <location>
        <begin position="224"/>
        <end position="246"/>
    </location>
</feature>
<evidence type="ECO:0000256" key="7">
    <source>
        <dbReference type="ARBA" id="ARBA00022989"/>
    </source>
</evidence>
<dbReference type="InterPro" id="IPR004648">
    <property type="entry name" value="Oligpept_transpt"/>
</dbReference>
<feature type="transmembrane region" description="Helical" evidence="9">
    <location>
        <begin position="614"/>
        <end position="635"/>
    </location>
</feature>
<evidence type="ECO:0000256" key="9">
    <source>
        <dbReference type="SAM" id="Phobius"/>
    </source>
</evidence>
<dbReference type="GO" id="GO:0015031">
    <property type="term" value="P:protein transport"/>
    <property type="evidence" value="ECO:0007669"/>
    <property type="project" value="UniProtKB-KW"/>
</dbReference>
<evidence type="ECO:0000313" key="11">
    <source>
        <dbReference type="Proteomes" id="UP000070700"/>
    </source>
</evidence>
<dbReference type="Proteomes" id="UP000070700">
    <property type="component" value="Unassembled WGS sequence"/>
</dbReference>
<keyword evidence="11" id="KW-1185">Reference proteome</keyword>
<feature type="transmembrane region" description="Helical" evidence="9">
    <location>
        <begin position="782"/>
        <end position="807"/>
    </location>
</feature>
<evidence type="ECO:0000256" key="8">
    <source>
        <dbReference type="ARBA" id="ARBA00023136"/>
    </source>
</evidence>